<dbReference type="RefSeq" id="XP_028488984.1">
    <property type="nucleotide sequence ID" value="XM_028629458.1"/>
</dbReference>
<dbReference type="STRING" id="264951.A0A443I5H2"/>
<feature type="region of interest" description="Disordered" evidence="7">
    <location>
        <begin position="477"/>
        <end position="513"/>
    </location>
</feature>
<feature type="compositionally biased region" description="Polar residues" evidence="7">
    <location>
        <begin position="192"/>
        <end position="207"/>
    </location>
</feature>
<dbReference type="InterPro" id="IPR001965">
    <property type="entry name" value="Znf_PHD"/>
</dbReference>
<proteinExistence type="predicted"/>
<evidence type="ECO:0000256" key="2">
    <source>
        <dbReference type="ARBA" id="ARBA00022723"/>
    </source>
</evidence>
<dbReference type="VEuPathDB" id="FungiDB:C8Q69DRAFT_450755"/>
<dbReference type="AlphaFoldDB" id="A0A443I5H2"/>
<dbReference type="InterPro" id="IPR019786">
    <property type="entry name" value="Zinc_finger_PHD-type_CS"/>
</dbReference>
<dbReference type="SMART" id="SM00249">
    <property type="entry name" value="PHD"/>
    <property type="match status" value="1"/>
</dbReference>
<evidence type="ECO:0000313" key="10">
    <source>
        <dbReference type="Proteomes" id="UP000283841"/>
    </source>
</evidence>
<dbReference type="PANTHER" id="PTHR12628:SF10">
    <property type="entry name" value="HOMEOBOX DOMAIN-CONTAINING PROTEIN"/>
    <property type="match status" value="1"/>
</dbReference>
<evidence type="ECO:0000259" key="8">
    <source>
        <dbReference type="PROSITE" id="PS50016"/>
    </source>
</evidence>
<evidence type="ECO:0000313" key="9">
    <source>
        <dbReference type="EMBL" id="RWQ99339.1"/>
    </source>
</evidence>
<keyword evidence="10" id="KW-1185">Reference proteome</keyword>
<dbReference type="Pfam" id="PF00628">
    <property type="entry name" value="PHD"/>
    <property type="match status" value="1"/>
</dbReference>
<feature type="region of interest" description="Disordered" evidence="7">
    <location>
        <begin position="89"/>
        <end position="113"/>
    </location>
</feature>
<dbReference type="Proteomes" id="UP000283841">
    <property type="component" value="Unassembled WGS sequence"/>
</dbReference>
<keyword evidence="4" id="KW-0862">Zinc</keyword>
<feature type="compositionally biased region" description="Basic residues" evidence="7">
    <location>
        <begin position="208"/>
        <end position="225"/>
    </location>
</feature>
<gene>
    <name evidence="9" type="ORF">C8Q69DRAFT_450755</name>
</gene>
<dbReference type="GeneID" id="39598735"/>
<dbReference type="GO" id="GO:0008270">
    <property type="term" value="F:zinc ion binding"/>
    <property type="evidence" value="ECO:0007669"/>
    <property type="project" value="UniProtKB-KW"/>
</dbReference>
<dbReference type="PANTHER" id="PTHR12628">
    <property type="entry name" value="POLYCOMB-LIKE TRANSCRIPTION FACTOR"/>
    <property type="match status" value="1"/>
</dbReference>
<feature type="compositionally biased region" description="Polar residues" evidence="7">
    <location>
        <begin position="245"/>
        <end position="256"/>
    </location>
</feature>
<reference evidence="9 10" key="1">
    <citation type="journal article" date="2018" name="Front. Microbiol.">
        <title>Genomic and genetic insights into a cosmopolitan fungus, Paecilomyces variotii (Eurotiales).</title>
        <authorList>
            <person name="Urquhart A.S."/>
            <person name="Mondo S.J."/>
            <person name="Makela M.R."/>
            <person name="Hane J.K."/>
            <person name="Wiebenga A."/>
            <person name="He G."/>
            <person name="Mihaltcheva S."/>
            <person name="Pangilinan J."/>
            <person name="Lipzen A."/>
            <person name="Barry K."/>
            <person name="de Vries R.P."/>
            <person name="Grigoriev I.V."/>
            <person name="Idnurm A."/>
        </authorList>
    </citation>
    <scope>NUCLEOTIDE SEQUENCE [LARGE SCALE GENOMIC DNA]</scope>
    <source>
        <strain evidence="9 10">CBS 101075</strain>
    </source>
</reference>
<dbReference type="SUPFAM" id="SSF57903">
    <property type="entry name" value="FYVE/PHD zinc finger"/>
    <property type="match status" value="1"/>
</dbReference>
<evidence type="ECO:0000256" key="4">
    <source>
        <dbReference type="ARBA" id="ARBA00022833"/>
    </source>
</evidence>
<name>A0A443I5H2_BYSSP</name>
<dbReference type="PROSITE" id="PS50016">
    <property type="entry name" value="ZF_PHD_2"/>
    <property type="match status" value="1"/>
</dbReference>
<dbReference type="CDD" id="cd15502">
    <property type="entry name" value="PHD_Phf1p_Phf2p_like"/>
    <property type="match status" value="1"/>
</dbReference>
<feature type="compositionally biased region" description="Polar residues" evidence="7">
    <location>
        <begin position="33"/>
        <end position="51"/>
    </location>
</feature>
<organism evidence="9 10">
    <name type="scientific">Byssochlamys spectabilis</name>
    <name type="common">Paecilomyces variotii</name>
    <dbReference type="NCBI Taxonomy" id="264951"/>
    <lineage>
        <taxon>Eukaryota</taxon>
        <taxon>Fungi</taxon>
        <taxon>Dikarya</taxon>
        <taxon>Ascomycota</taxon>
        <taxon>Pezizomycotina</taxon>
        <taxon>Eurotiomycetes</taxon>
        <taxon>Eurotiomycetidae</taxon>
        <taxon>Eurotiales</taxon>
        <taxon>Thermoascaceae</taxon>
        <taxon>Paecilomyces</taxon>
    </lineage>
</organism>
<dbReference type="InterPro" id="IPR019787">
    <property type="entry name" value="Znf_PHD-finger"/>
</dbReference>
<dbReference type="GO" id="GO:0003682">
    <property type="term" value="F:chromatin binding"/>
    <property type="evidence" value="ECO:0007669"/>
    <property type="project" value="TreeGrafter"/>
</dbReference>
<accession>A0A443I5H2</accession>
<dbReference type="GO" id="GO:0005634">
    <property type="term" value="C:nucleus"/>
    <property type="evidence" value="ECO:0007669"/>
    <property type="project" value="UniProtKB-SubCell"/>
</dbReference>
<dbReference type="GO" id="GO:0003677">
    <property type="term" value="F:DNA binding"/>
    <property type="evidence" value="ECO:0007669"/>
    <property type="project" value="TreeGrafter"/>
</dbReference>
<evidence type="ECO:0000256" key="1">
    <source>
        <dbReference type="ARBA" id="ARBA00004123"/>
    </source>
</evidence>
<keyword evidence="2" id="KW-0479">Metal-binding</keyword>
<feature type="domain" description="PHD-type" evidence="8">
    <location>
        <begin position="309"/>
        <end position="365"/>
    </location>
</feature>
<comment type="caution">
    <text evidence="9">The sequence shown here is derived from an EMBL/GenBank/DDBJ whole genome shotgun (WGS) entry which is preliminary data.</text>
</comment>
<feature type="compositionally biased region" description="Polar residues" evidence="7">
    <location>
        <begin position="102"/>
        <end position="113"/>
    </location>
</feature>
<dbReference type="GO" id="GO:0045814">
    <property type="term" value="P:negative regulation of gene expression, epigenetic"/>
    <property type="evidence" value="ECO:0007669"/>
    <property type="project" value="TreeGrafter"/>
</dbReference>
<keyword evidence="5" id="KW-0539">Nucleus</keyword>
<dbReference type="EMBL" id="RCNU01000001">
    <property type="protein sequence ID" value="RWQ99339.1"/>
    <property type="molecule type" value="Genomic_DNA"/>
</dbReference>
<dbReference type="PROSITE" id="PS01359">
    <property type="entry name" value="ZF_PHD_1"/>
    <property type="match status" value="1"/>
</dbReference>
<feature type="region of interest" description="Disordered" evidence="7">
    <location>
        <begin position="175"/>
        <end position="293"/>
    </location>
</feature>
<dbReference type="InterPro" id="IPR011011">
    <property type="entry name" value="Znf_FYVE_PHD"/>
</dbReference>
<comment type="subcellular location">
    <subcellularLocation>
        <location evidence="1">Nucleus</location>
    </subcellularLocation>
</comment>
<evidence type="ECO:0000256" key="5">
    <source>
        <dbReference type="ARBA" id="ARBA00023242"/>
    </source>
</evidence>
<feature type="region of interest" description="Disordered" evidence="7">
    <location>
        <begin position="1"/>
        <end position="72"/>
    </location>
</feature>
<dbReference type="InterPro" id="IPR013083">
    <property type="entry name" value="Znf_RING/FYVE/PHD"/>
</dbReference>
<feature type="compositionally biased region" description="Polar residues" evidence="7">
    <location>
        <begin position="1"/>
        <end position="12"/>
    </location>
</feature>
<evidence type="ECO:0000256" key="7">
    <source>
        <dbReference type="SAM" id="MobiDB-lite"/>
    </source>
</evidence>
<sequence>MSQQNPTLGTSSVEDKVQAASAADQHLPPANAPQEQATHNTAHASDSTSSVAEPRGTTPSVPRIPKLSPSTAELLTRINANNLGDIRDTSNALGQNPVWHTPSPSSISGDNTGLNTKPDGMRVSSAIISLPTPPFTGPASQPASSVPQKTTLLPQNIAPKGGLVAIAPKPQAPVATPLRTPPVAPGALVQSAGISTKKTQRATASPSQRRKVTNSAKGSKKRRRNHGSDEEVIKAGDSSSDESTDFTPVATQTKSGRQVHRPSLYVPPSNPAAIPKPNKESPNAADGLVSQNTPVKKRRRVYRKGKDMNVNCIHCQRGHGPSTNMIVFCDECNRAWHQFCHDPPIENDVITVKEAEWFCHECRPTQRPADEVSTNTIHSEWPSSHITSALPPTEVGGEQFSSVEKRAYLSSLSHAGLVNLLMTISDRNPALPMFPSNLKALSASRLVSSQMPAGTFASSASPAPASEPLVTTAIRQSTAGSADIPPTGQSTTASTRERDDDESSESSEYEVEEHRLYPRAGNGFRIPMTPEDLDMLLDDPACPTFSYALHGPAKAKAEMAGMVAVSGSA</sequence>
<dbReference type="Gene3D" id="3.30.40.10">
    <property type="entry name" value="Zinc/RING finger domain, C3HC4 (zinc finger)"/>
    <property type="match status" value="1"/>
</dbReference>
<protein>
    <submittedName>
        <fullName evidence="9">Putative PHD finger domain protein</fullName>
    </submittedName>
</protein>
<evidence type="ECO:0000256" key="6">
    <source>
        <dbReference type="PROSITE-ProRule" id="PRU00146"/>
    </source>
</evidence>
<evidence type="ECO:0000256" key="3">
    <source>
        <dbReference type="ARBA" id="ARBA00022771"/>
    </source>
</evidence>
<keyword evidence="3 6" id="KW-0863">Zinc-finger</keyword>
<feature type="compositionally biased region" description="Acidic residues" evidence="7">
    <location>
        <begin position="499"/>
        <end position="511"/>
    </location>
</feature>